<keyword evidence="4" id="KW-1185">Reference proteome</keyword>
<dbReference type="Proteomes" id="UP000429607">
    <property type="component" value="Unassembled WGS sequence"/>
</dbReference>
<evidence type="ECO:0000313" key="3">
    <source>
        <dbReference type="Proteomes" id="UP000429607"/>
    </source>
</evidence>
<protein>
    <submittedName>
        <fullName evidence="1">Uncharacterized protein</fullName>
    </submittedName>
</protein>
<proteinExistence type="predicted"/>
<accession>A0A6A3JLQ2</accession>
<dbReference type="EMBL" id="QXFV01001974">
    <property type="protein sequence ID" value="KAE8994982.1"/>
    <property type="molecule type" value="Genomic_DNA"/>
</dbReference>
<evidence type="ECO:0000313" key="1">
    <source>
        <dbReference type="EMBL" id="KAE8994982.1"/>
    </source>
</evidence>
<evidence type="ECO:0000313" key="4">
    <source>
        <dbReference type="Proteomes" id="UP000434957"/>
    </source>
</evidence>
<organism evidence="1 3">
    <name type="scientific">Phytophthora rubi</name>
    <dbReference type="NCBI Taxonomy" id="129364"/>
    <lineage>
        <taxon>Eukaryota</taxon>
        <taxon>Sar</taxon>
        <taxon>Stramenopiles</taxon>
        <taxon>Oomycota</taxon>
        <taxon>Peronosporomycetes</taxon>
        <taxon>Peronosporales</taxon>
        <taxon>Peronosporaceae</taxon>
        <taxon>Phytophthora</taxon>
    </lineage>
</organism>
<reference evidence="1 3" key="1">
    <citation type="submission" date="2018-09" db="EMBL/GenBank/DDBJ databases">
        <title>Genomic investigation of the strawberry pathogen Phytophthora fragariae indicates pathogenicity is determined by transcriptional variation in three key races.</title>
        <authorList>
            <person name="Adams T.M."/>
            <person name="Armitage A.D."/>
            <person name="Sobczyk M.K."/>
            <person name="Bates H.J."/>
            <person name="Dunwell J.M."/>
            <person name="Nellist C.F."/>
            <person name="Harrison R.J."/>
        </authorList>
    </citation>
    <scope>NUCLEOTIDE SEQUENCE [LARGE SCALE GENOMIC DNA]</scope>
    <source>
        <strain evidence="1 3">SCRP249</strain>
        <strain evidence="2 4">SCRP333</strain>
    </source>
</reference>
<gene>
    <name evidence="1" type="ORF">PR001_g20240</name>
    <name evidence="2" type="ORF">PR003_g17872</name>
</gene>
<evidence type="ECO:0000313" key="2">
    <source>
        <dbReference type="EMBL" id="KAE9319858.1"/>
    </source>
</evidence>
<name>A0A6A3JLQ2_9STRA</name>
<sequence length="106" mass="11746">MLHSVHCCIGYTALPASCSATPWRFLTKDGVLHRKTSSACLLLPFRRKKAAPLSLFAVRTSRSLAFAASCSHVTALRFFAGPPRLSAPLARRHLYRRETLCPCSCR</sequence>
<comment type="caution">
    <text evidence="1">The sequence shown here is derived from an EMBL/GenBank/DDBJ whole genome shotgun (WGS) entry which is preliminary data.</text>
</comment>
<dbReference type="AlphaFoldDB" id="A0A6A3JLQ2"/>
<dbReference type="Proteomes" id="UP000434957">
    <property type="component" value="Unassembled WGS sequence"/>
</dbReference>
<dbReference type="EMBL" id="QXFT01001392">
    <property type="protein sequence ID" value="KAE9319858.1"/>
    <property type="molecule type" value="Genomic_DNA"/>
</dbReference>